<dbReference type="EMBL" id="RSEC01000035">
    <property type="protein sequence ID" value="RSD20875.1"/>
    <property type="molecule type" value="Genomic_DNA"/>
</dbReference>
<reference evidence="2 3" key="1">
    <citation type="submission" date="2018-12" db="EMBL/GenBank/DDBJ databases">
        <title>Amycolatopsis eburnea sp. nov. actinomycete associate with arbuscular mycorrhiza fungal spore.</title>
        <authorList>
            <person name="Lumyong S."/>
            <person name="Chaiya L."/>
        </authorList>
    </citation>
    <scope>NUCLEOTIDE SEQUENCE [LARGE SCALE GENOMIC DNA]</scope>
    <source>
        <strain evidence="2 3">GLM-1</strain>
    </source>
</reference>
<organism evidence="2 3">
    <name type="scientific">Amycolatopsis eburnea</name>
    <dbReference type="NCBI Taxonomy" id="2267691"/>
    <lineage>
        <taxon>Bacteria</taxon>
        <taxon>Bacillati</taxon>
        <taxon>Actinomycetota</taxon>
        <taxon>Actinomycetes</taxon>
        <taxon>Pseudonocardiales</taxon>
        <taxon>Pseudonocardiaceae</taxon>
        <taxon>Amycolatopsis</taxon>
    </lineage>
</organism>
<keyword evidence="3" id="KW-1185">Reference proteome</keyword>
<evidence type="ECO:0000313" key="2">
    <source>
        <dbReference type="EMBL" id="RSD20875.1"/>
    </source>
</evidence>
<proteinExistence type="predicted"/>
<protein>
    <submittedName>
        <fullName evidence="2">Uncharacterized protein</fullName>
    </submittedName>
</protein>
<gene>
    <name evidence="2" type="ORF">EIY87_12250</name>
</gene>
<dbReference type="Proteomes" id="UP000267081">
    <property type="component" value="Unassembled WGS sequence"/>
</dbReference>
<name>A0A427TDZ3_9PSEU</name>
<feature type="region of interest" description="Disordered" evidence="1">
    <location>
        <begin position="38"/>
        <end position="81"/>
    </location>
</feature>
<sequence>MASTLLLTIGHVKKAAELTFGNFHLSAPKRPKVAFGASDAPKAALGASDATKATLGRWGPGANGASGRRPRTARPGSPRGR</sequence>
<accession>A0A427TDZ3</accession>
<dbReference type="AlphaFoldDB" id="A0A427TDZ3"/>
<evidence type="ECO:0000313" key="3">
    <source>
        <dbReference type="Proteomes" id="UP000267081"/>
    </source>
</evidence>
<evidence type="ECO:0000256" key="1">
    <source>
        <dbReference type="SAM" id="MobiDB-lite"/>
    </source>
</evidence>
<comment type="caution">
    <text evidence="2">The sequence shown here is derived from an EMBL/GenBank/DDBJ whole genome shotgun (WGS) entry which is preliminary data.</text>
</comment>